<dbReference type="EMBL" id="FOVM01000006">
    <property type="protein sequence ID" value="SFN84494.1"/>
    <property type="molecule type" value="Genomic_DNA"/>
</dbReference>
<dbReference type="STRING" id="995034.SAMN05216219_2335"/>
<evidence type="ECO:0000313" key="2">
    <source>
        <dbReference type="Proteomes" id="UP000198867"/>
    </source>
</evidence>
<protein>
    <submittedName>
        <fullName evidence="1">Uncharacterized protein</fullName>
    </submittedName>
</protein>
<dbReference type="AlphaFoldDB" id="A0A1I5CC89"/>
<name>A0A1I5CC89_9MICO</name>
<dbReference type="Proteomes" id="UP000198867">
    <property type="component" value="Unassembled WGS sequence"/>
</dbReference>
<sequence length="119" mass="12543">MIENDGGVSGFAPGELSRVLDLLDQQRRRILELSALVSAGRRELLRSTGVLSWRSPARLEFDSRLSDVHRVLASGSNALQVALAECNRACDLVRSGLAAEGAGIAAGSSFVGLPARGAR</sequence>
<dbReference type="RefSeq" id="WP_218151861.1">
    <property type="nucleotide sequence ID" value="NZ_FOVM01000006.1"/>
</dbReference>
<accession>A0A1I5CC89</accession>
<organism evidence="1 2">
    <name type="scientific">Mycetocola miduiensis</name>
    <dbReference type="NCBI Taxonomy" id="995034"/>
    <lineage>
        <taxon>Bacteria</taxon>
        <taxon>Bacillati</taxon>
        <taxon>Actinomycetota</taxon>
        <taxon>Actinomycetes</taxon>
        <taxon>Micrococcales</taxon>
        <taxon>Microbacteriaceae</taxon>
        <taxon>Mycetocola</taxon>
    </lineage>
</organism>
<keyword evidence="2" id="KW-1185">Reference proteome</keyword>
<reference evidence="2" key="1">
    <citation type="submission" date="2016-10" db="EMBL/GenBank/DDBJ databases">
        <authorList>
            <person name="Varghese N."/>
            <person name="Submissions S."/>
        </authorList>
    </citation>
    <scope>NUCLEOTIDE SEQUENCE [LARGE SCALE GENOMIC DNA]</scope>
    <source>
        <strain evidence="2">CGMCC 1.11101</strain>
    </source>
</reference>
<gene>
    <name evidence="1" type="ORF">SAMN05216219_2335</name>
</gene>
<proteinExistence type="predicted"/>
<evidence type="ECO:0000313" key="1">
    <source>
        <dbReference type="EMBL" id="SFN84494.1"/>
    </source>
</evidence>